<gene>
    <name evidence="2" type="ordered locus">Ftrac_1064</name>
</gene>
<feature type="transmembrane region" description="Helical" evidence="1">
    <location>
        <begin position="65"/>
        <end position="88"/>
    </location>
</feature>
<evidence type="ECO:0000313" key="3">
    <source>
        <dbReference type="Proteomes" id="UP000008720"/>
    </source>
</evidence>
<proteinExistence type="predicted"/>
<name>E4TUV5_MARTH</name>
<dbReference type="HOGENOM" id="CLU_149982_0_0_10"/>
<protein>
    <submittedName>
        <fullName evidence="2">Uncharacterized protein</fullName>
    </submittedName>
</protein>
<accession>E4TUV5</accession>
<feature type="transmembrane region" description="Helical" evidence="1">
    <location>
        <begin position="125"/>
        <end position="143"/>
    </location>
</feature>
<dbReference type="EMBL" id="CP002349">
    <property type="protein sequence ID" value="ADR21060.1"/>
    <property type="molecule type" value="Genomic_DNA"/>
</dbReference>
<sequence>MKISFFRTQKFHKQYLKITAFVVGSFGPIFFLGTMQSSSEAARWTLDLLSWPIDGAQVYTEPTTMFLSALTGGFLFGWGVMIWCLSLWVYDKAPEFVRRCVLIGLLSWFVLDSAGSIASGNHSNAFFNIIVLLLAIGPMWASAKEN</sequence>
<dbReference type="Proteomes" id="UP000008720">
    <property type="component" value="Chromosome"/>
</dbReference>
<organism evidence="2 3">
    <name type="scientific">Marivirga tractuosa (strain ATCC 23168 / DSM 4126 / NBRC 15989 / NCIMB 1408 / VKM B-1430 / H-43)</name>
    <name type="common">Microscilla tractuosa</name>
    <name type="synonym">Flexibacter tractuosus</name>
    <dbReference type="NCBI Taxonomy" id="643867"/>
    <lineage>
        <taxon>Bacteria</taxon>
        <taxon>Pseudomonadati</taxon>
        <taxon>Bacteroidota</taxon>
        <taxon>Cytophagia</taxon>
        <taxon>Cytophagales</taxon>
        <taxon>Marivirgaceae</taxon>
        <taxon>Marivirga</taxon>
    </lineage>
</organism>
<keyword evidence="1" id="KW-0812">Transmembrane</keyword>
<evidence type="ECO:0000313" key="2">
    <source>
        <dbReference type="EMBL" id="ADR21060.1"/>
    </source>
</evidence>
<evidence type="ECO:0000256" key="1">
    <source>
        <dbReference type="SAM" id="Phobius"/>
    </source>
</evidence>
<reference evidence="2 3" key="1">
    <citation type="journal article" date="2011" name="Stand. Genomic Sci.">
        <title>Complete genome sequence of Marivirga tractuosa type strain (H-43).</title>
        <authorList>
            <person name="Pagani I."/>
            <person name="Chertkov O."/>
            <person name="Lapidus A."/>
            <person name="Lucas S."/>
            <person name="Del Rio T.G."/>
            <person name="Tice H."/>
            <person name="Copeland A."/>
            <person name="Cheng J.F."/>
            <person name="Nolan M."/>
            <person name="Saunders E."/>
            <person name="Pitluck S."/>
            <person name="Held B."/>
            <person name="Goodwin L."/>
            <person name="Liolios K."/>
            <person name="Ovchinikova G."/>
            <person name="Ivanova N."/>
            <person name="Mavromatis K."/>
            <person name="Pati A."/>
            <person name="Chen A."/>
            <person name="Palaniappan K."/>
            <person name="Land M."/>
            <person name="Hauser L."/>
            <person name="Jeffries C.D."/>
            <person name="Detter J.C."/>
            <person name="Han C."/>
            <person name="Tapia R."/>
            <person name="Ngatchou-Djao O.D."/>
            <person name="Rohde M."/>
            <person name="Goker M."/>
            <person name="Spring S."/>
            <person name="Sikorski J."/>
            <person name="Woyke T."/>
            <person name="Bristow J."/>
            <person name="Eisen J.A."/>
            <person name="Markowitz V."/>
            <person name="Hugenholtz P."/>
            <person name="Klenk H.P."/>
            <person name="Kyrpides N.C."/>
        </authorList>
    </citation>
    <scope>NUCLEOTIDE SEQUENCE [LARGE SCALE GENOMIC DNA]</scope>
    <source>
        <strain evidence="3">ATCC 23168 / DSM 4126 / NBRC 15989 / NCIMB 1408 / VKM B-1430 / H-43</strain>
    </source>
</reference>
<dbReference type="KEGG" id="mtt:Ftrac_1064"/>
<dbReference type="OrthoDB" id="330925at2"/>
<keyword evidence="1" id="KW-1133">Transmembrane helix</keyword>
<dbReference type="AlphaFoldDB" id="E4TUV5"/>
<dbReference type="eggNOG" id="ENOG502ZQU3">
    <property type="taxonomic scope" value="Bacteria"/>
</dbReference>
<dbReference type="RefSeq" id="WP_013453211.1">
    <property type="nucleotide sequence ID" value="NC_014759.1"/>
</dbReference>
<keyword evidence="3" id="KW-1185">Reference proteome</keyword>
<keyword evidence="1" id="KW-0472">Membrane</keyword>
<dbReference type="STRING" id="643867.Ftrac_1064"/>
<feature type="transmembrane region" description="Helical" evidence="1">
    <location>
        <begin position="100"/>
        <end position="119"/>
    </location>
</feature>